<evidence type="ECO:0000256" key="3">
    <source>
        <dbReference type="ARBA" id="ARBA00022692"/>
    </source>
</evidence>
<keyword evidence="3 7" id="KW-0812">Transmembrane</keyword>
<protein>
    <recommendedName>
        <fullName evidence="10">Gamma-secretase subunit PEN-2</fullName>
    </recommendedName>
</protein>
<dbReference type="AlphaFoldDB" id="A0A7J7NJ27"/>
<evidence type="ECO:0000256" key="2">
    <source>
        <dbReference type="ARBA" id="ARBA00009607"/>
    </source>
</evidence>
<evidence type="ECO:0000256" key="6">
    <source>
        <dbReference type="ARBA" id="ARBA00023136"/>
    </source>
</evidence>
<dbReference type="PANTHER" id="PTHR16318:SF0">
    <property type="entry name" value="GAMMA-SECRETASE SUBUNIT PEN-2"/>
    <property type="match status" value="1"/>
</dbReference>
<gene>
    <name evidence="8" type="ORF">GIB67_029804</name>
</gene>
<evidence type="ECO:0000313" key="8">
    <source>
        <dbReference type="EMBL" id="KAF6167166.1"/>
    </source>
</evidence>
<evidence type="ECO:0000256" key="7">
    <source>
        <dbReference type="SAM" id="Phobius"/>
    </source>
</evidence>
<dbReference type="InterPro" id="IPR019379">
    <property type="entry name" value="Gamma_Secretase_Asp_P_PEN2"/>
</dbReference>
<proteinExistence type="inferred from homology"/>
<dbReference type="EMBL" id="JACGCM010000764">
    <property type="protein sequence ID" value="KAF6167166.1"/>
    <property type="molecule type" value="Genomic_DNA"/>
</dbReference>
<sequence>MERVEITSGTLEGEIRAMGIGGNGESVGLINSSNNREPLWPTVDGSLGLSEEESLHYARRFFNFGFCLLPWLWAVNCYYFWPVLHQSPSSFPRLRRFSSEASLCPPPLSLEIFLPLVPFDLGCPETISYMISYKLAPRSSHSSYKSLGQ</sequence>
<comment type="subcellular location">
    <subcellularLocation>
        <location evidence="1">Membrane</location>
        <topology evidence="1">Multi-pass membrane protein</topology>
    </subcellularLocation>
</comment>
<evidence type="ECO:0000256" key="4">
    <source>
        <dbReference type="ARBA" id="ARBA00022976"/>
    </source>
</evidence>
<feature type="transmembrane region" description="Helical" evidence="7">
    <location>
        <begin position="61"/>
        <end position="81"/>
    </location>
</feature>
<keyword evidence="4" id="KW-0914">Notch signaling pathway</keyword>
<evidence type="ECO:0000313" key="9">
    <source>
        <dbReference type="Proteomes" id="UP000541444"/>
    </source>
</evidence>
<reference evidence="8 9" key="1">
    <citation type="journal article" date="2020" name="IScience">
        <title>Genome Sequencing of the Endangered Kingdonia uniflora (Circaeasteraceae, Ranunculales) Reveals Potential Mechanisms of Evolutionary Specialization.</title>
        <authorList>
            <person name="Sun Y."/>
            <person name="Deng T."/>
            <person name="Zhang A."/>
            <person name="Moore M.J."/>
            <person name="Landis J.B."/>
            <person name="Lin N."/>
            <person name="Zhang H."/>
            <person name="Zhang X."/>
            <person name="Huang J."/>
            <person name="Zhang X."/>
            <person name="Sun H."/>
            <person name="Wang H."/>
        </authorList>
    </citation>
    <scope>NUCLEOTIDE SEQUENCE [LARGE SCALE GENOMIC DNA]</scope>
    <source>
        <strain evidence="8">TB1705</strain>
        <tissue evidence="8">Leaf</tissue>
    </source>
</reference>
<dbReference type="PANTHER" id="PTHR16318">
    <property type="entry name" value="GAMMA-SECRETASE SUBUNIT PEN-2"/>
    <property type="match status" value="1"/>
</dbReference>
<evidence type="ECO:0008006" key="10">
    <source>
        <dbReference type="Google" id="ProtNLM"/>
    </source>
</evidence>
<dbReference type="Proteomes" id="UP000541444">
    <property type="component" value="Unassembled WGS sequence"/>
</dbReference>
<keyword evidence="5 7" id="KW-1133">Transmembrane helix</keyword>
<comment type="caution">
    <text evidence="8">The sequence shown here is derived from an EMBL/GenBank/DDBJ whole genome shotgun (WGS) entry which is preliminary data.</text>
</comment>
<name>A0A7J7NJ27_9MAGN</name>
<evidence type="ECO:0000256" key="5">
    <source>
        <dbReference type="ARBA" id="ARBA00022989"/>
    </source>
</evidence>
<dbReference type="GO" id="GO:0070765">
    <property type="term" value="C:gamma-secretase complex"/>
    <property type="evidence" value="ECO:0007669"/>
    <property type="project" value="TreeGrafter"/>
</dbReference>
<organism evidence="8 9">
    <name type="scientific">Kingdonia uniflora</name>
    <dbReference type="NCBI Taxonomy" id="39325"/>
    <lineage>
        <taxon>Eukaryota</taxon>
        <taxon>Viridiplantae</taxon>
        <taxon>Streptophyta</taxon>
        <taxon>Embryophyta</taxon>
        <taxon>Tracheophyta</taxon>
        <taxon>Spermatophyta</taxon>
        <taxon>Magnoliopsida</taxon>
        <taxon>Ranunculales</taxon>
        <taxon>Circaeasteraceae</taxon>
        <taxon>Kingdonia</taxon>
    </lineage>
</organism>
<keyword evidence="9" id="KW-1185">Reference proteome</keyword>
<dbReference type="Pfam" id="PF10251">
    <property type="entry name" value="PEN-2"/>
    <property type="match status" value="1"/>
</dbReference>
<evidence type="ECO:0000256" key="1">
    <source>
        <dbReference type="ARBA" id="ARBA00004141"/>
    </source>
</evidence>
<comment type="similarity">
    <text evidence="2">Belongs to the PEN-2 family.</text>
</comment>
<dbReference type="OrthoDB" id="524898at2759"/>
<dbReference type="GO" id="GO:0007219">
    <property type="term" value="P:Notch signaling pathway"/>
    <property type="evidence" value="ECO:0007669"/>
    <property type="project" value="UniProtKB-KW"/>
</dbReference>
<accession>A0A7J7NJ27</accession>
<keyword evidence="6 7" id="KW-0472">Membrane</keyword>